<dbReference type="Proteomes" id="UP001305414">
    <property type="component" value="Unassembled WGS sequence"/>
</dbReference>
<accession>A0AAN7UEI8</accession>
<dbReference type="EMBL" id="JAWHQM010000003">
    <property type="protein sequence ID" value="KAK5626217.1"/>
    <property type="molecule type" value="Genomic_DNA"/>
</dbReference>
<evidence type="ECO:0000256" key="1">
    <source>
        <dbReference type="ARBA" id="ARBA00023002"/>
    </source>
</evidence>
<protein>
    <submittedName>
        <fullName evidence="2">Uncharacterized protein</fullName>
    </submittedName>
</protein>
<dbReference type="Gene3D" id="3.40.50.720">
    <property type="entry name" value="NAD(P)-binding Rossmann-like Domain"/>
    <property type="match status" value="1"/>
</dbReference>
<evidence type="ECO:0000313" key="3">
    <source>
        <dbReference type="Proteomes" id="UP001305414"/>
    </source>
</evidence>
<organism evidence="2 3">
    <name type="scientific">Xylaria bambusicola</name>
    <dbReference type="NCBI Taxonomy" id="326684"/>
    <lineage>
        <taxon>Eukaryota</taxon>
        <taxon>Fungi</taxon>
        <taxon>Dikarya</taxon>
        <taxon>Ascomycota</taxon>
        <taxon>Pezizomycotina</taxon>
        <taxon>Sordariomycetes</taxon>
        <taxon>Xylariomycetidae</taxon>
        <taxon>Xylariales</taxon>
        <taxon>Xylariaceae</taxon>
        <taxon>Xylaria</taxon>
    </lineage>
</organism>
<name>A0AAN7UEI8_9PEZI</name>
<keyword evidence="3" id="KW-1185">Reference proteome</keyword>
<dbReference type="PANTHER" id="PTHR43157:SF22">
    <property type="entry name" value="SHORT-CHAIN DEHYDROGENASE_REDUCTASE PHMF"/>
    <property type="match status" value="1"/>
</dbReference>
<dbReference type="Pfam" id="PF00106">
    <property type="entry name" value="adh_short"/>
    <property type="match status" value="1"/>
</dbReference>
<dbReference type="InterPro" id="IPR002347">
    <property type="entry name" value="SDR_fam"/>
</dbReference>
<dbReference type="PRINTS" id="PR00081">
    <property type="entry name" value="GDHRDH"/>
</dbReference>
<comment type="caution">
    <text evidence="2">The sequence shown here is derived from an EMBL/GenBank/DDBJ whole genome shotgun (WGS) entry which is preliminary data.</text>
</comment>
<reference evidence="2 3" key="1">
    <citation type="submission" date="2023-10" db="EMBL/GenBank/DDBJ databases">
        <title>Draft genome sequence of Xylaria bambusicola isolate GMP-LS, the root and basal stem rot pathogen of sugarcane in Indonesia.</title>
        <authorList>
            <person name="Selvaraj P."/>
            <person name="Muralishankar V."/>
            <person name="Muruganantham S."/>
            <person name="Sp S."/>
            <person name="Haryani S."/>
            <person name="Lau K.J.X."/>
            <person name="Naqvi N.I."/>
        </authorList>
    </citation>
    <scope>NUCLEOTIDE SEQUENCE [LARGE SCALE GENOMIC DNA]</scope>
    <source>
        <strain evidence="2">GMP-LS</strain>
    </source>
</reference>
<sequence length="323" mass="36150">MVTSIARFLRQQCVPPTDVRTSFSGKTIIVTGANTGLGFEAALKFVLQDASRVILGVRDLTKGEMARDIIDYRTGWKGRIDIWQLDMSSYPSIQEFAERAATLERLDIVVLNAGVLMSAYKESSYGWEETLQVNLLSTALLGLLLLPLLEKTSSEFATEDNRRPILEFITSGAHKHIVIPQAHRDADSLLKLYSGNPGKFEGHRQYGISKLFVMYVMQTLADFVKSVREKDPVRVLAVCPGACNSQLGRNFTGVKAKIVKKIADSTIMRTPEEGSRTLISATTLGDEAHGQFWQHDQIQQYVIRLRRAFQLHSPCFFYADTLS</sequence>
<gene>
    <name evidence="2" type="ORF">RRF57_001932</name>
</gene>
<dbReference type="PANTHER" id="PTHR43157">
    <property type="entry name" value="PHOSPHATIDYLINOSITOL-GLYCAN BIOSYNTHESIS CLASS F PROTEIN-RELATED"/>
    <property type="match status" value="1"/>
</dbReference>
<dbReference type="AlphaFoldDB" id="A0AAN7UEI8"/>
<keyword evidence="1" id="KW-0560">Oxidoreductase</keyword>
<proteinExistence type="predicted"/>
<evidence type="ECO:0000313" key="2">
    <source>
        <dbReference type="EMBL" id="KAK5626217.1"/>
    </source>
</evidence>
<dbReference type="SUPFAM" id="SSF51735">
    <property type="entry name" value="NAD(P)-binding Rossmann-fold domains"/>
    <property type="match status" value="1"/>
</dbReference>
<dbReference type="GO" id="GO:0016491">
    <property type="term" value="F:oxidoreductase activity"/>
    <property type="evidence" value="ECO:0007669"/>
    <property type="project" value="UniProtKB-KW"/>
</dbReference>
<dbReference type="InterPro" id="IPR036291">
    <property type="entry name" value="NAD(P)-bd_dom_sf"/>
</dbReference>